<gene>
    <name evidence="1" type="ORF">C1645_816942</name>
</gene>
<name>A0A397TE24_9GLOM</name>
<accession>A0A397TE24</accession>
<dbReference type="EMBL" id="QKYT01000065">
    <property type="protein sequence ID" value="RIA95216.1"/>
    <property type="molecule type" value="Genomic_DNA"/>
</dbReference>
<proteinExistence type="predicted"/>
<evidence type="ECO:0008006" key="3">
    <source>
        <dbReference type="Google" id="ProtNLM"/>
    </source>
</evidence>
<sequence>MKRCWDPDPTIRPTAYELLEKLNDWNNIFSMFDSSKSNEQLLIEKAFSYNQEDKWKTRLTELAKNPRPLKKSHNLLTSKRLNFSKQLLEIRNVKMNDKLETKDVEMKKNDDARNSEYYLA</sequence>
<evidence type="ECO:0000313" key="2">
    <source>
        <dbReference type="Proteomes" id="UP000265703"/>
    </source>
</evidence>
<dbReference type="AlphaFoldDB" id="A0A397TE24"/>
<organism evidence="1 2">
    <name type="scientific">Glomus cerebriforme</name>
    <dbReference type="NCBI Taxonomy" id="658196"/>
    <lineage>
        <taxon>Eukaryota</taxon>
        <taxon>Fungi</taxon>
        <taxon>Fungi incertae sedis</taxon>
        <taxon>Mucoromycota</taxon>
        <taxon>Glomeromycotina</taxon>
        <taxon>Glomeromycetes</taxon>
        <taxon>Glomerales</taxon>
        <taxon>Glomeraceae</taxon>
        <taxon>Glomus</taxon>
    </lineage>
</organism>
<dbReference type="Proteomes" id="UP000265703">
    <property type="component" value="Unassembled WGS sequence"/>
</dbReference>
<dbReference type="OrthoDB" id="2406492at2759"/>
<protein>
    <recommendedName>
        <fullName evidence="3">Serine-threonine/tyrosine-protein kinase catalytic domain-containing protein</fullName>
    </recommendedName>
</protein>
<reference evidence="1 2" key="1">
    <citation type="submission" date="2018-06" db="EMBL/GenBank/DDBJ databases">
        <title>Comparative genomics reveals the genomic features of Rhizophagus irregularis, R. cerebriforme, R. diaphanum and Gigaspora rosea, and their symbiotic lifestyle signature.</title>
        <authorList>
            <person name="Morin E."/>
            <person name="San Clemente H."/>
            <person name="Chen E.C.H."/>
            <person name="De La Providencia I."/>
            <person name="Hainaut M."/>
            <person name="Kuo A."/>
            <person name="Kohler A."/>
            <person name="Murat C."/>
            <person name="Tang N."/>
            <person name="Roy S."/>
            <person name="Loubradou J."/>
            <person name="Henrissat B."/>
            <person name="Grigoriev I.V."/>
            <person name="Corradi N."/>
            <person name="Roux C."/>
            <person name="Martin F.M."/>
        </authorList>
    </citation>
    <scope>NUCLEOTIDE SEQUENCE [LARGE SCALE GENOMIC DNA]</scope>
    <source>
        <strain evidence="1 2">DAOM 227022</strain>
    </source>
</reference>
<evidence type="ECO:0000313" key="1">
    <source>
        <dbReference type="EMBL" id="RIA95216.1"/>
    </source>
</evidence>
<keyword evidence="2" id="KW-1185">Reference proteome</keyword>
<comment type="caution">
    <text evidence="1">The sequence shown here is derived from an EMBL/GenBank/DDBJ whole genome shotgun (WGS) entry which is preliminary data.</text>
</comment>